<dbReference type="AlphaFoldDB" id="A0A7R9LTZ5"/>
<organism evidence="2">
    <name type="scientific">Oppiella nova</name>
    <dbReference type="NCBI Taxonomy" id="334625"/>
    <lineage>
        <taxon>Eukaryota</taxon>
        <taxon>Metazoa</taxon>
        <taxon>Ecdysozoa</taxon>
        <taxon>Arthropoda</taxon>
        <taxon>Chelicerata</taxon>
        <taxon>Arachnida</taxon>
        <taxon>Acari</taxon>
        <taxon>Acariformes</taxon>
        <taxon>Sarcoptiformes</taxon>
        <taxon>Oribatida</taxon>
        <taxon>Brachypylina</taxon>
        <taxon>Oppioidea</taxon>
        <taxon>Oppiidae</taxon>
        <taxon>Oppiella</taxon>
    </lineage>
</organism>
<name>A0A7R9LTZ5_9ACAR</name>
<reference evidence="2" key="1">
    <citation type="submission" date="2020-11" db="EMBL/GenBank/DDBJ databases">
        <authorList>
            <person name="Tran Van P."/>
        </authorList>
    </citation>
    <scope>NUCLEOTIDE SEQUENCE</scope>
</reference>
<accession>A0A7R9LTZ5</accession>
<keyword evidence="1" id="KW-0472">Membrane</keyword>
<keyword evidence="1" id="KW-1133">Transmembrane helix</keyword>
<keyword evidence="1" id="KW-0812">Transmembrane</keyword>
<evidence type="ECO:0000256" key="1">
    <source>
        <dbReference type="SAM" id="Phobius"/>
    </source>
</evidence>
<dbReference type="Proteomes" id="UP000728032">
    <property type="component" value="Unassembled WGS sequence"/>
</dbReference>
<dbReference type="EMBL" id="CAJPVJ010002894">
    <property type="protein sequence ID" value="CAG2166935.1"/>
    <property type="molecule type" value="Genomic_DNA"/>
</dbReference>
<gene>
    <name evidence="2" type="ORF">ONB1V03_LOCUS6450</name>
</gene>
<protein>
    <submittedName>
        <fullName evidence="2">Uncharacterized protein</fullName>
    </submittedName>
</protein>
<evidence type="ECO:0000313" key="2">
    <source>
        <dbReference type="EMBL" id="CAD7647830.1"/>
    </source>
</evidence>
<feature type="transmembrane region" description="Helical" evidence="1">
    <location>
        <begin position="47"/>
        <end position="68"/>
    </location>
</feature>
<proteinExistence type="predicted"/>
<evidence type="ECO:0000313" key="3">
    <source>
        <dbReference type="Proteomes" id="UP000728032"/>
    </source>
</evidence>
<dbReference type="EMBL" id="OC917719">
    <property type="protein sequence ID" value="CAD7647830.1"/>
    <property type="molecule type" value="Genomic_DNA"/>
</dbReference>
<keyword evidence="3" id="KW-1185">Reference proteome</keyword>
<dbReference type="OrthoDB" id="203097at2759"/>
<sequence length="116" mass="13062">MLTGFLREPTGFPDVGTGRVGLKLHGFGAGRQFLVFKRKVPQLPKVWLFPFMYAFSMFAICIIIATLYRFHKRFFGRSLDIVLSEKANDKFGNSQGTSKYIITISTVETISHAIPA</sequence>